<protein>
    <submittedName>
        <fullName evidence="1">Uncharacterized protein</fullName>
    </submittedName>
</protein>
<evidence type="ECO:0000313" key="2">
    <source>
        <dbReference type="Proteomes" id="UP000008037"/>
    </source>
</evidence>
<dbReference type="GeneID" id="13794733"/>
<dbReference type="AlphaFoldDB" id="K0II68"/>
<proteinExistence type="predicted"/>
<name>K0II68_NITGG</name>
<dbReference type="KEGG" id="nga:Ngar_c27140"/>
<gene>
    <name evidence="1" type="ordered locus">Ngar_c27140</name>
</gene>
<dbReference type="HOGENOM" id="CLU_2930315_0_0_2"/>
<sequence>MWSIVAIIGFFLTVSNFVNKQSLFETGKRWHSRQGNHPQNNANHATAKNDVFWREKLYKW</sequence>
<dbReference type="Proteomes" id="UP000008037">
    <property type="component" value="Chromosome"/>
</dbReference>
<reference evidence="1 2" key="1">
    <citation type="journal article" date="2012" name="Environ. Microbiol.">
        <title>The genome of the ammonia-oxidizing Candidatus Nitrososphaera gargensis: insights into metabolic versatility and environmental adaptations.</title>
        <authorList>
            <person name="Spang A."/>
            <person name="Poehlein A."/>
            <person name="Offre P."/>
            <person name="Zumbragel S."/>
            <person name="Haider S."/>
            <person name="Rychlik N."/>
            <person name="Nowka B."/>
            <person name="Schmeisser C."/>
            <person name="Lebedeva E.V."/>
            <person name="Rattei T."/>
            <person name="Bohm C."/>
            <person name="Schmid M."/>
            <person name="Galushko A."/>
            <person name="Hatzenpichler R."/>
            <person name="Weinmaier T."/>
            <person name="Daniel R."/>
            <person name="Schleper C."/>
            <person name="Spieck E."/>
            <person name="Streit W."/>
            <person name="Wagner M."/>
        </authorList>
    </citation>
    <scope>NUCLEOTIDE SEQUENCE [LARGE SCALE GENOMIC DNA]</scope>
    <source>
        <strain evidence="2">Ga9.2</strain>
    </source>
</reference>
<evidence type="ECO:0000313" key="1">
    <source>
        <dbReference type="EMBL" id="AFU59635.1"/>
    </source>
</evidence>
<dbReference type="InParanoid" id="K0II68"/>
<keyword evidence="2" id="KW-1185">Reference proteome</keyword>
<organism evidence="1 2">
    <name type="scientific">Nitrososphaera gargensis (strain Ga9.2)</name>
    <dbReference type="NCBI Taxonomy" id="1237085"/>
    <lineage>
        <taxon>Archaea</taxon>
        <taxon>Nitrososphaerota</taxon>
        <taxon>Nitrososphaeria</taxon>
        <taxon>Nitrososphaerales</taxon>
        <taxon>Nitrososphaeraceae</taxon>
        <taxon>Nitrososphaera</taxon>
    </lineage>
</organism>
<dbReference type="RefSeq" id="WP_015020170.1">
    <property type="nucleotide sequence ID" value="NC_018719.1"/>
</dbReference>
<dbReference type="EMBL" id="CP002408">
    <property type="protein sequence ID" value="AFU59635.1"/>
    <property type="molecule type" value="Genomic_DNA"/>
</dbReference>
<dbReference type="BioCyc" id="CNIT1237085:G1324-2714-MONOMER"/>
<accession>K0II68</accession>